<organism evidence="2 3">
    <name type="scientific">Kitasatospora viridis</name>
    <dbReference type="NCBI Taxonomy" id="281105"/>
    <lineage>
        <taxon>Bacteria</taxon>
        <taxon>Bacillati</taxon>
        <taxon>Actinomycetota</taxon>
        <taxon>Actinomycetes</taxon>
        <taxon>Kitasatosporales</taxon>
        <taxon>Streptomycetaceae</taxon>
        <taxon>Kitasatospora</taxon>
    </lineage>
</organism>
<keyword evidence="1" id="KW-0812">Transmembrane</keyword>
<evidence type="ECO:0000313" key="2">
    <source>
        <dbReference type="EMBL" id="TWF91174.1"/>
    </source>
</evidence>
<protein>
    <submittedName>
        <fullName evidence="2">Uncharacterized protein</fullName>
    </submittedName>
</protein>
<name>A0A561TVP5_9ACTN</name>
<comment type="caution">
    <text evidence="2">The sequence shown here is derived from an EMBL/GenBank/DDBJ whole genome shotgun (WGS) entry which is preliminary data.</text>
</comment>
<keyword evidence="3" id="KW-1185">Reference proteome</keyword>
<dbReference type="Proteomes" id="UP000317940">
    <property type="component" value="Unassembled WGS sequence"/>
</dbReference>
<sequence>MNRNIRTAAPMVYAALIVGGFMISSPVGVGVCVVGGIFLAVLYAVTNGGSRG</sequence>
<keyword evidence="1" id="KW-1133">Transmembrane helix</keyword>
<dbReference type="AlphaFoldDB" id="A0A561TVP5"/>
<dbReference type="RefSeq" id="WP_170305120.1">
    <property type="nucleotide sequence ID" value="NZ_BAAAMZ010000002.1"/>
</dbReference>
<accession>A0A561TVP5</accession>
<feature type="transmembrane region" description="Helical" evidence="1">
    <location>
        <begin position="12"/>
        <end position="45"/>
    </location>
</feature>
<reference evidence="2 3" key="1">
    <citation type="submission" date="2019-06" db="EMBL/GenBank/DDBJ databases">
        <title>Sequencing the genomes of 1000 actinobacteria strains.</title>
        <authorList>
            <person name="Klenk H.-P."/>
        </authorList>
    </citation>
    <scope>NUCLEOTIDE SEQUENCE [LARGE SCALE GENOMIC DNA]</scope>
    <source>
        <strain evidence="2 3">DSM 44826</strain>
    </source>
</reference>
<dbReference type="EMBL" id="VIWT01000002">
    <property type="protein sequence ID" value="TWF91174.1"/>
    <property type="molecule type" value="Genomic_DNA"/>
</dbReference>
<evidence type="ECO:0000313" key="3">
    <source>
        <dbReference type="Proteomes" id="UP000317940"/>
    </source>
</evidence>
<evidence type="ECO:0000256" key="1">
    <source>
        <dbReference type="SAM" id="Phobius"/>
    </source>
</evidence>
<keyword evidence="1" id="KW-0472">Membrane</keyword>
<gene>
    <name evidence="2" type="ORF">FHX73_12286</name>
</gene>
<proteinExistence type="predicted"/>